<dbReference type="Gene3D" id="3.40.1360.10">
    <property type="match status" value="1"/>
</dbReference>
<dbReference type="EMBL" id="JBHLTC010000001">
    <property type="protein sequence ID" value="MFC0622795.1"/>
    <property type="molecule type" value="Genomic_DNA"/>
</dbReference>
<comment type="caution">
    <text evidence="1">The sequence shown here is derived from an EMBL/GenBank/DDBJ whole genome shotgun (WGS) entry which is preliminary data.</text>
</comment>
<proteinExistence type="predicted"/>
<dbReference type="InterPro" id="IPR034154">
    <property type="entry name" value="TOPRIM_DnaG/twinkle"/>
</dbReference>
<organism evidence="1 2">
    <name type="scientific">Kribbella deserti</name>
    <dbReference type="NCBI Taxonomy" id="1926257"/>
    <lineage>
        <taxon>Bacteria</taxon>
        <taxon>Bacillati</taxon>
        <taxon>Actinomycetota</taxon>
        <taxon>Actinomycetes</taxon>
        <taxon>Propionibacteriales</taxon>
        <taxon>Kribbellaceae</taxon>
        <taxon>Kribbella</taxon>
    </lineage>
</organism>
<name>A0ABV6QE13_9ACTN</name>
<dbReference type="CDD" id="cd01029">
    <property type="entry name" value="TOPRIM_primases"/>
    <property type="match status" value="1"/>
</dbReference>
<protein>
    <recommendedName>
        <fullName evidence="3">Topoisomerase</fullName>
    </recommendedName>
</protein>
<keyword evidence="2" id="KW-1185">Reference proteome</keyword>
<reference evidence="1 2" key="1">
    <citation type="submission" date="2024-09" db="EMBL/GenBank/DDBJ databases">
        <authorList>
            <person name="Sun Q."/>
            <person name="Mori K."/>
        </authorList>
    </citation>
    <scope>NUCLEOTIDE SEQUENCE [LARGE SCALE GENOMIC DNA]</scope>
    <source>
        <strain evidence="1 2">CGMCC 1.15906</strain>
    </source>
</reference>
<evidence type="ECO:0000313" key="1">
    <source>
        <dbReference type="EMBL" id="MFC0622795.1"/>
    </source>
</evidence>
<dbReference type="RefSeq" id="WP_380043472.1">
    <property type="nucleotide sequence ID" value="NZ_JBHLTC010000001.1"/>
</dbReference>
<accession>A0ABV6QE13</accession>
<dbReference type="Proteomes" id="UP001589890">
    <property type="component" value="Unassembled WGS sequence"/>
</dbReference>
<evidence type="ECO:0008006" key="3">
    <source>
        <dbReference type="Google" id="ProtNLM"/>
    </source>
</evidence>
<gene>
    <name evidence="1" type="ORF">ACFFGN_01905</name>
</gene>
<evidence type="ECO:0000313" key="2">
    <source>
        <dbReference type="Proteomes" id="UP001589890"/>
    </source>
</evidence>
<dbReference type="SUPFAM" id="SSF56731">
    <property type="entry name" value="DNA primase core"/>
    <property type="match status" value="1"/>
</dbReference>
<sequence>MTEREPLRPLTTSQQHHLNQAVERYQAALTPQALSYLTEQRGLTEETIRTARLGVVATPDPLHARFTGWLAIPYLDRHGQPLTIRFRCLDDRKHSCKKLDHGKYMSLPEDPTRLYGIGAIHTAGDEIHLTEGEIDRLTLTQIGLPAIGGPGADSWTSHHRRMLAGFSRIWVWADPDPAGARFLRTVTKFLHNAVPVPLRHDVNATYVAAGADALLALIAPEIT</sequence>